<feature type="transmembrane region" description="Helical" evidence="9">
    <location>
        <begin position="213"/>
        <end position="232"/>
    </location>
</feature>
<comment type="caution">
    <text evidence="10">The sequence shown here is derived from an EMBL/GenBank/DDBJ whole genome shotgun (WGS) entry which is preliminary data.</text>
</comment>
<dbReference type="Pfam" id="PF02653">
    <property type="entry name" value="BPD_transp_2"/>
    <property type="match status" value="1"/>
</dbReference>
<name>A0A9X3MW16_9ACTN</name>
<feature type="transmembrane region" description="Helical" evidence="9">
    <location>
        <begin position="297"/>
        <end position="328"/>
    </location>
</feature>
<reference evidence="10" key="1">
    <citation type="submission" date="2022-10" db="EMBL/GenBank/DDBJ databases">
        <title>The WGS of Solirubrobacter ginsenosidimutans DSM 21036.</title>
        <authorList>
            <person name="Jiang Z."/>
        </authorList>
    </citation>
    <scope>NUCLEOTIDE SEQUENCE</scope>
    <source>
        <strain evidence="10">DSM 21036</strain>
    </source>
</reference>
<evidence type="ECO:0000256" key="9">
    <source>
        <dbReference type="SAM" id="Phobius"/>
    </source>
</evidence>
<keyword evidence="5 9" id="KW-0812">Transmembrane</keyword>
<feature type="transmembrane region" description="Helical" evidence="9">
    <location>
        <begin position="26"/>
        <end position="49"/>
    </location>
</feature>
<feature type="transmembrane region" description="Helical" evidence="9">
    <location>
        <begin position="56"/>
        <end position="74"/>
    </location>
</feature>
<accession>A0A9X3MW16</accession>
<dbReference type="AlphaFoldDB" id="A0A9X3MW16"/>
<dbReference type="GO" id="GO:0005886">
    <property type="term" value="C:plasma membrane"/>
    <property type="evidence" value="ECO:0007669"/>
    <property type="project" value="UniProtKB-SubCell"/>
</dbReference>
<dbReference type="Proteomes" id="UP001149140">
    <property type="component" value="Unassembled WGS sequence"/>
</dbReference>
<feature type="region of interest" description="Disordered" evidence="8">
    <location>
        <begin position="1"/>
        <end position="21"/>
    </location>
</feature>
<evidence type="ECO:0000256" key="7">
    <source>
        <dbReference type="ARBA" id="ARBA00023136"/>
    </source>
</evidence>
<evidence type="ECO:0000256" key="1">
    <source>
        <dbReference type="ARBA" id="ARBA00004651"/>
    </source>
</evidence>
<feature type="transmembrane region" description="Helical" evidence="9">
    <location>
        <begin position="340"/>
        <end position="359"/>
    </location>
</feature>
<sequence>MSAPVSAAAPPSASGPPSGRPGARELALRFLTLREGSIIVVTFLAALYFSLKTDRFFTHANFVTLLPYFAPFAILAVGEVLLMVAGEIDLSIGSVYLFAPFMFYEFNQAGLGLTLCLIGALVVSAIVGLINGVITEVFGVSSFITTLGMLLGLGGLTLIISHAQSVAMPGAEVTSTTVNVTHVVNGQTITLPEQVNHVGTFARIFGAGQYSELIWALLFVAFVHLLLTRTRWGMYTIAVGGNKHGAAEAGVKVRSVVIRNFVLCSFFAGFVGVLEAMRSSSVTPDTAGASETMFRAVSAAVIGGTLLAGGEGTAIGALFGALFLGILRDGLTLEGVNADYLDFILGVAIIVAMIINVYVGRVRRGSGV</sequence>
<keyword evidence="11" id="KW-1185">Reference proteome</keyword>
<proteinExistence type="predicted"/>
<evidence type="ECO:0000256" key="6">
    <source>
        <dbReference type="ARBA" id="ARBA00022989"/>
    </source>
</evidence>
<feature type="transmembrane region" description="Helical" evidence="9">
    <location>
        <begin position="111"/>
        <end position="134"/>
    </location>
</feature>
<protein>
    <submittedName>
        <fullName evidence="10">ABC transporter permease</fullName>
    </submittedName>
</protein>
<evidence type="ECO:0000256" key="5">
    <source>
        <dbReference type="ARBA" id="ARBA00022692"/>
    </source>
</evidence>
<keyword evidence="2" id="KW-0813">Transport</keyword>
<evidence type="ECO:0000313" key="10">
    <source>
        <dbReference type="EMBL" id="MDA0162836.1"/>
    </source>
</evidence>
<gene>
    <name evidence="10" type="ORF">OM076_21360</name>
</gene>
<comment type="subcellular location">
    <subcellularLocation>
        <location evidence="1">Cell membrane</location>
        <topology evidence="1">Multi-pass membrane protein</topology>
    </subcellularLocation>
</comment>
<dbReference type="InterPro" id="IPR001851">
    <property type="entry name" value="ABC_transp_permease"/>
</dbReference>
<evidence type="ECO:0000256" key="2">
    <source>
        <dbReference type="ARBA" id="ARBA00022448"/>
    </source>
</evidence>
<organism evidence="10 11">
    <name type="scientific">Solirubrobacter ginsenosidimutans</name>
    <dbReference type="NCBI Taxonomy" id="490573"/>
    <lineage>
        <taxon>Bacteria</taxon>
        <taxon>Bacillati</taxon>
        <taxon>Actinomycetota</taxon>
        <taxon>Thermoleophilia</taxon>
        <taxon>Solirubrobacterales</taxon>
        <taxon>Solirubrobacteraceae</taxon>
        <taxon>Solirubrobacter</taxon>
    </lineage>
</organism>
<keyword evidence="4" id="KW-0997">Cell inner membrane</keyword>
<feature type="transmembrane region" description="Helical" evidence="9">
    <location>
        <begin position="140"/>
        <end position="160"/>
    </location>
</feature>
<keyword evidence="7 9" id="KW-0472">Membrane</keyword>
<dbReference type="RefSeq" id="WP_270042076.1">
    <property type="nucleotide sequence ID" value="NZ_JAPDOD010000021.1"/>
</dbReference>
<evidence type="ECO:0000256" key="8">
    <source>
        <dbReference type="SAM" id="MobiDB-lite"/>
    </source>
</evidence>
<dbReference type="GO" id="GO:0022857">
    <property type="term" value="F:transmembrane transporter activity"/>
    <property type="evidence" value="ECO:0007669"/>
    <property type="project" value="InterPro"/>
</dbReference>
<dbReference type="PANTHER" id="PTHR32196:SF21">
    <property type="entry name" value="ABC TRANSPORTER PERMEASE PROTEIN YPHD-RELATED"/>
    <property type="match status" value="1"/>
</dbReference>
<keyword evidence="6 9" id="KW-1133">Transmembrane helix</keyword>
<keyword evidence="3" id="KW-1003">Cell membrane</keyword>
<evidence type="ECO:0000313" key="11">
    <source>
        <dbReference type="Proteomes" id="UP001149140"/>
    </source>
</evidence>
<dbReference type="CDD" id="cd06579">
    <property type="entry name" value="TM_PBP1_transp_AraH_like"/>
    <property type="match status" value="1"/>
</dbReference>
<evidence type="ECO:0000256" key="4">
    <source>
        <dbReference type="ARBA" id="ARBA00022519"/>
    </source>
</evidence>
<dbReference type="EMBL" id="JAPDOD010000021">
    <property type="protein sequence ID" value="MDA0162836.1"/>
    <property type="molecule type" value="Genomic_DNA"/>
</dbReference>
<evidence type="ECO:0000256" key="3">
    <source>
        <dbReference type="ARBA" id="ARBA00022475"/>
    </source>
</evidence>
<dbReference type="PANTHER" id="PTHR32196">
    <property type="entry name" value="ABC TRANSPORTER PERMEASE PROTEIN YPHD-RELATED-RELATED"/>
    <property type="match status" value="1"/>
</dbReference>